<dbReference type="GO" id="GO:0042026">
    <property type="term" value="P:protein refolding"/>
    <property type="evidence" value="ECO:0007669"/>
    <property type="project" value="TreeGrafter"/>
</dbReference>
<dbReference type="InterPro" id="IPR018253">
    <property type="entry name" value="DnaJ_domain_CS"/>
</dbReference>
<keyword evidence="3" id="KW-0863">Zinc-finger</keyword>
<dbReference type="PANTHER" id="PTHR43096:SF52">
    <property type="entry name" value="DNAJ HOMOLOG 1, MITOCHONDRIAL-RELATED"/>
    <property type="match status" value="1"/>
</dbReference>
<keyword evidence="7" id="KW-0238">DNA-binding</keyword>
<dbReference type="RefSeq" id="WP_144684318.1">
    <property type="nucleotide sequence ID" value="NZ_VLLC01000010.1"/>
</dbReference>
<dbReference type="InterPro" id="IPR001623">
    <property type="entry name" value="DnaJ_domain"/>
</dbReference>
<evidence type="ECO:0000313" key="7">
    <source>
        <dbReference type="EMBL" id="TWI72474.1"/>
    </source>
</evidence>
<protein>
    <submittedName>
        <fullName evidence="7">Curved DNA-binding protein</fullName>
    </submittedName>
</protein>
<accession>A0A562RV07</accession>
<evidence type="ECO:0000313" key="8">
    <source>
        <dbReference type="Proteomes" id="UP000318307"/>
    </source>
</evidence>
<dbReference type="GO" id="GO:0003677">
    <property type="term" value="F:DNA binding"/>
    <property type="evidence" value="ECO:0007669"/>
    <property type="project" value="UniProtKB-KW"/>
</dbReference>
<dbReference type="PRINTS" id="PR00625">
    <property type="entry name" value="JDOMAIN"/>
</dbReference>
<dbReference type="Proteomes" id="UP000318307">
    <property type="component" value="Unassembled WGS sequence"/>
</dbReference>
<dbReference type="GO" id="GO:0051082">
    <property type="term" value="F:unfolded protein binding"/>
    <property type="evidence" value="ECO:0007669"/>
    <property type="project" value="InterPro"/>
</dbReference>
<dbReference type="Pfam" id="PF00226">
    <property type="entry name" value="DnaJ"/>
    <property type="match status" value="1"/>
</dbReference>
<dbReference type="PANTHER" id="PTHR43096">
    <property type="entry name" value="DNAJ HOMOLOG 1, MITOCHONDRIAL-RELATED"/>
    <property type="match status" value="1"/>
</dbReference>
<reference evidence="7 8" key="1">
    <citation type="submission" date="2019-07" db="EMBL/GenBank/DDBJ databases">
        <title>Genome sequencing of 100 strains of the haloalkaliphilic chemolithoautotrophic sulfur-oxidizing bacterium Thioalkalivibrio.</title>
        <authorList>
            <person name="Muyzer G."/>
        </authorList>
    </citation>
    <scope>NUCLEOTIDE SEQUENCE [LARGE SCALE GENOMIC DNA]</scope>
    <source>
        <strain evidence="7 8">ASO4-4</strain>
    </source>
</reference>
<evidence type="ECO:0000256" key="1">
    <source>
        <dbReference type="ARBA" id="ARBA00022723"/>
    </source>
</evidence>
<dbReference type="FunFam" id="1.10.287.110:FF:000034">
    <property type="entry name" value="Chaperone protein DnaJ"/>
    <property type="match status" value="1"/>
</dbReference>
<proteinExistence type="predicted"/>
<dbReference type="InterPro" id="IPR002939">
    <property type="entry name" value="DnaJ_C"/>
</dbReference>
<evidence type="ECO:0000256" key="3">
    <source>
        <dbReference type="ARBA" id="ARBA00022771"/>
    </source>
</evidence>
<dbReference type="SUPFAM" id="SSF49493">
    <property type="entry name" value="HSP40/DnaJ peptide-binding domain"/>
    <property type="match status" value="2"/>
</dbReference>
<dbReference type="Gene3D" id="2.60.260.20">
    <property type="entry name" value="Urease metallochaperone UreE, N-terminal domain"/>
    <property type="match status" value="2"/>
</dbReference>
<keyword evidence="5" id="KW-0143">Chaperone</keyword>
<keyword evidence="4" id="KW-0862">Zinc</keyword>
<sequence length="296" mass="33161">MGNSDYYKILGVDRKASTEEIKKAYRKLAVKHHPDKNPDDPGAEATFKKISEAYAVLSDPEKRQQYDMYGSAGFQQRYSQEDIFRNFDFSDIFREFGFGGSGFTSFFGGTRNGGARFHHAPVKGQDRVYQLPLTLREMAEGARKTISFSIQGQNEQLQVRIPKGMLPGKKIRLAGKGNPSPGGGPPGDLYIQASLIPDPVFRHEGQDLFIDHPIGLTDVLLGTRIRVPTLEGKELEISVSPGTQHKTRMRIPNRGLPKMQNPDQRGDLYINILVSMPRDLSSEQKELIRKLKNTGL</sequence>
<dbReference type="EMBL" id="VLLC01000010">
    <property type="protein sequence ID" value="TWI72474.1"/>
    <property type="molecule type" value="Genomic_DNA"/>
</dbReference>
<dbReference type="Pfam" id="PF01556">
    <property type="entry name" value="DnaJ_C"/>
    <property type="match status" value="1"/>
</dbReference>
<dbReference type="GO" id="GO:0005737">
    <property type="term" value="C:cytoplasm"/>
    <property type="evidence" value="ECO:0007669"/>
    <property type="project" value="TreeGrafter"/>
</dbReference>
<dbReference type="CDD" id="cd06257">
    <property type="entry name" value="DnaJ"/>
    <property type="match status" value="1"/>
</dbReference>
<dbReference type="PROSITE" id="PS50076">
    <property type="entry name" value="DNAJ_2"/>
    <property type="match status" value="1"/>
</dbReference>
<evidence type="ECO:0000259" key="6">
    <source>
        <dbReference type="PROSITE" id="PS50076"/>
    </source>
</evidence>
<dbReference type="PROSITE" id="PS00636">
    <property type="entry name" value="DNAJ_1"/>
    <property type="match status" value="1"/>
</dbReference>
<name>A0A562RV07_9BACT</name>
<evidence type="ECO:0000256" key="5">
    <source>
        <dbReference type="ARBA" id="ARBA00023186"/>
    </source>
</evidence>
<dbReference type="InterPro" id="IPR036869">
    <property type="entry name" value="J_dom_sf"/>
</dbReference>
<dbReference type="OrthoDB" id="9779889at2"/>
<dbReference type="SMART" id="SM00271">
    <property type="entry name" value="DnaJ"/>
    <property type="match status" value="1"/>
</dbReference>
<evidence type="ECO:0000256" key="4">
    <source>
        <dbReference type="ARBA" id="ARBA00022833"/>
    </source>
</evidence>
<organism evidence="7 8">
    <name type="scientific">Desulfobotulus alkaliphilus</name>
    <dbReference type="NCBI Taxonomy" id="622671"/>
    <lineage>
        <taxon>Bacteria</taxon>
        <taxon>Pseudomonadati</taxon>
        <taxon>Thermodesulfobacteriota</taxon>
        <taxon>Desulfobacteria</taxon>
        <taxon>Desulfobacterales</taxon>
        <taxon>Desulfobacteraceae</taxon>
        <taxon>Desulfobotulus</taxon>
    </lineage>
</organism>
<feature type="domain" description="J" evidence="6">
    <location>
        <begin position="5"/>
        <end position="70"/>
    </location>
</feature>
<gene>
    <name evidence="7" type="ORF">LZ24_01616</name>
</gene>
<keyword evidence="1" id="KW-0479">Metal-binding</keyword>
<dbReference type="CDD" id="cd10747">
    <property type="entry name" value="DnaJ_C"/>
    <property type="match status" value="1"/>
</dbReference>
<keyword evidence="8" id="KW-1185">Reference proteome</keyword>
<dbReference type="InterPro" id="IPR008971">
    <property type="entry name" value="HSP40/DnaJ_pept-bd"/>
</dbReference>
<comment type="caution">
    <text evidence="7">The sequence shown here is derived from an EMBL/GenBank/DDBJ whole genome shotgun (WGS) entry which is preliminary data.</text>
</comment>
<dbReference type="FunFam" id="2.60.260.20:FF:000005">
    <property type="entry name" value="Chaperone protein dnaJ 1, mitochondrial"/>
    <property type="match status" value="1"/>
</dbReference>
<dbReference type="SUPFAM" id="SSF46565">
    <property type="entry name" value="Chaperone J-domain"/>
    <property type="match status" value="1"/>
</dbReference>
<keyword evidence="2" id="KW-0677">Repeat</keyword>
<dbReference type="GO" id="GO:0008270">
    <property type="term" value="F:zinc ion binding"/>
    <property type="evidence" value="ECO:0007669"/>
    <property type="project" value="UniProtKB-KW"/>
</dbReference>
<dbReference type="AlphaFoldDB" id="A0A562RV07"/>
<evidence type="ECO:0000256" key="2">
    <source>
        <dbReference type="ARBA" id="ARBA00022737"/>
    </source>
</evidence>
<dbReference type="Gene3D" id="1.10.287.110">
    <property type="entry name" value="DnaJ domain"/>
    <property type="match status" value="1"/>
</dbReference>